<name>A0AAV7BCM5_ENGPU</name>
<dbReference type="Proteomes" id="UP000824782">
    <property type="component" value="Unassembled WGS sequence"/>
</dbReference>
<evidence type="ECO:0000313" key="4">
    <source>
        <dbReference type="Proteomes" id="UP000824782"/>
    </source>
</evidence>
<accession>A0AAV7BCM5</accession>
<comment type="caution">
    <text evidence="3">The sequence shown here is derived from an EMBL/GenBank/DDBJ whole genome shotgun (WGS) entry which is preliminary data.</text>
</comment>
<proteinExistence type="predicted"/>
<dbReference type="InterPro" id="IPR026715">
    <property type="entry name" value="SPATC1"/>
</dbReference>
<feature type="compositionally biased region" description="Basic and acidic residues" evidence="1">
    <location>
        <begin position="106"/>
        <end position="125"/>
    </location>
</feature>
<feature type="region of interest" description="Disordered" evidence="1">
    <location>
        <begin position="94"/>
        <end position="149"/>
    </location>
</feature>
<reference evidence="3" key="1">
    <citation type="thesis" date="2020" institute="ProQuest LLC" country="789 East Eisenhower Parkway, Ann Arbor, MI, USA">
        <title>Comparative Genomics and Chromosome Evolution.</title>
        <authorList>
            <person name="Mudd A.B."/>
        </authorList>
    </citation>
    <scope>NUCLEOTIDE SEQUENCE</scope>
    <source>
        <strain evidence="3">237g6f4</strain>
        <tissue evidence="3">Blood</tissue>
    </source>
</reference>
<dbReference type="GO" id="GO:0005813">
    <property type="term" value="C:centrosome"/>
    <property type="evidence" value="ECO:0007669"/>
    <property type="project" value="TreeGrafter"/>
</dbReference>
<gene>
    <name evidence="3" type="ORF">GDO81_011205</name>
</gene>
<dbReference type="EMBL" id="WNYA01000005">
    <property type="protein sequence ID" value="KAG8570313.1"/>
    <property type="molecule type" value="Genomic_DNA"/>
</dbReference>
<evidence type="ECO:0000259" key="2">
    <source>
        <dbReference type="Pfam" id="PF15059"/>
    </source>
</evidence>
<protein>
    <recommendedName>
        <fullName evidence="2">Speriolin C-terminal domain-containing protein</fullName>
    </recommendedName>
</protein>
<dbReference type="PANTHER" id="PTHR22192">
    <property type="entry name" value="SPERIOLIN"/>
    <property type="match status" value="1"/>
</dbReference>
<keyword evidence="4" id="KW-1185">Reference proteome</keyword>
<dbReference type="PANTHER" id="PTHR22192:SF17">
    <property type="entry name" value="SPERIOLIN-LIKE PROTEIN"/>
    <property type="match status" value="1"/>
</dbReference>
<organism evidence="3 4">
    <name type="scientific">Engystomops pustulosus</name>
    <name type="common">Tungara frog</name>
    <name type="synonym">Physalaemus pustulosus</name>
    <dbReference type="NCBI Taxonomy" id="76066"/>
    <lineage>
        <taxon>Eukaryota</taxon>
        <taxon>Metazoa</taxon>
        <taxon>Chordata</taxon>
        <taxon>Craniata</taxon>
        <taxon>Vertebrata</taxon>
        <taxon>Euteleostomi</taxon>
        <taxon>Amphibia</taxon>
        <taxon>Batrachia</taxon>
        <taxon>Anura</taxon>
        <taxon>Neobatrachia</taxon>
        <taxon>Hyloidea</taxon>
        <taxon>Leptodactylidae</taxon>
        <taxon>Leiuperinae</taxon>
        <taxon>Engystomops</taxon>
    </lineage>
</organism>
<evidence type="ECO:0000256" key="1">
    <source>
        <dbReference type="SAM" id="MobiDB-lite"/>
    </source>
</evidence>
<sequence>MSYFSPEYGAVRHIFLWRGAGPSSTQTQVFLKPERMDLPIAPQTEVIKRENDELLVQNRELRRMLLLLHENVDLRTNLEKLHSNPEEIQRHMTDLKLDEEDEDSDAEKSRNSKNSRFDSAHREETEGAAENYSPGRSTEKSKEIGVHSPQNSKQLHLMQHIIGEIAFQLDRRILMHIFPDQTRLYGVSVANIPQKIVEASTDPATGNVDEKKRTSMTQRYDEIMKTLKQYGYDMAIHPTFSENMVNAYGIMKQHPPSDSTEMHSLCDPENLKKIAYRAVPSTDLENVLTLLKCLCKLSKRDGKPLFRL</sequence>
<evidence type="ECO:0000313" key="3">
    <source>
        <dbReference type="EMBL" id="KAG8570313.1"/>
    </source>
</evidence>
<dbReference type="Pfam" id="PF15059">
    <property type="entry name" value="Speriolin_C"/>
    <property type="match status" value="1"/>
</dbReference>
<dbReference type="InterPro" id="IPR029384">
    <property type="entry name" value="Speriolin_C"/>
</dbReference>
<feature type="domain" description="Speriolin C-terminal" evidence="2">
    <location>
        <begin position="161"/>
        <end position="306"/>
    </location>
</feature>
<dbReference type="AlphaFoldDB" id="A0AAV7BCM5"/>